<accession>A0A9E8RUX2</accession>
<organism evidence="1 2">
    <name type="scientific">Fervidibacillus albus</name>
    <dbReference type="NCBI Taxonomy" id="2980026"/>
    <lineage>
        <taxon>Bacteria</taxon>
        <taxon>Bacillati</taxon>
        <taxon>Bacillota</taxon>
        <taxon>Bacilli</taxon>
        <taxon>Bacillales</taxon>
        <taxon>Bacillaceae</taxon>
        <taxon>Fervidibacillus</taxon>
    </lineage>
</organism>
<dbReference type="Gene3D" id="3.40.50.150">
    <property type="entry name" value="Vaccinia Virus protein VP39"/>
    <property type="match status" value="1"/>
</dbReference>
<protein>
    <submittedName>
        <fullName evidence="1">Methyltransferase domain-containing protein</fullName>
    </submittedName>
</protein>
<dbReference type="RefSeq" id="WP_275417850.1">
    <property type="nucleotide sequence ID" value="NZ_CP106878.1"/>
</dbReference>
<dbReference type="KEGG" id="faf:OE104_01600"/>
<evidence type="ECO:0000313" key="1">
    <source>
        <dbReference type="EMBL" id="WAA10065.1"/>
    </source>
</evidence>
<evidence type="ECO:0000313" key="2">
    <source>
        <dbReference type="Proteomes" id="UP001164718"/>
    </source>
</evidence>
<keyword evidence="1" id="KW-0489">Methyltransferase</keyword>
<dbReference type="SUPFAM" id="SSF53335">
    <property type="entry name" value="S-adenosyl-L-methionine-dependent methyltransferases"/>
    <property type="match status" value="1"/>
</dbReference>
<dbReference type="Proteomes" id="UP001164718">
    <property type="component" value="Chromosome"/>
</dbReference>
<dbReference type="EMBL" id="CP106878">
    <property type="protein sequence ID" value="WAA10065.1"/>
    <property type="molecule type" value="Genomic_DNA"/>
</dbReference>
<dbReference type="Pfam" id="PF06962">
    <property type="entry name" value="rRNA_methylase"/>
    <property type="match status" value="1"/>
</dbReference>
<dbReference type="PANTHER" id="PTHR35276">
    <property type="entry name" value="S-ADENOSYL-L-METHIONINE-DEPENDENT METHYLTRANSFERASES SUPERFAMILY PROTEIN"/>
    <property type="match status" value="1"/>
</dbReference>
<dbReference type="PANTHER" id="PTHR35276:SF1">
    <property type="entry name" value="TRNA (MNM(5)S(2)U34)-METHYLTRANSFERASE, CHLOROPLASTIC"/>
    <property type="match status" value="1"/>
</dbReference>
<reference evidence="1" key="1">
    <citation type="submission" date="2022-09" db="EMBL/GenBank/DDBJ databases">
        <title>Complete Genomes of Fervidibacillus albus and Fervidibacillus halotolerans isolated from tidal flat sediments.</title>
        <authorList>
            <person name="Kwon K.K."/>
            <person name="Yang S.-H."/>
            <person name="Park M.J."/>
            <person name="Oh H.-M."/>
        </authorList>
    </citation>
    <scope>NUCLEOTIDE SEQUENCE</scope>
    <source>
        <strain evidence="1">MEBiC13591</strain>
    </source>
</reference>
<dbReference type="GO" id="GO:0008168">
    <property type="term" value="F:methyltransferase activity"/>
    <property type="evidence" value="ECO:0007669"/>
    <property type="project" value="UniProtKB-KW"/>
</dbReference>
<dbReference type="AlphaFoldDB" id="A0A9E8RUX2"/>
<gene>
    <name evidence="1" type="ORF">OE104_01600</name>
</gene>
<proteinExistence type="predicted"/>
<keyword evidence="1" id="KW-0808">Transferase</keyword>
<dbReference type="CDD" id="cd02440">
    <property type="entry name" value="AdoMet_MTases"/>
    <property type="match status" value="1"/>
</dbReference>
<name>A0A9E8RUX2_9BACI</name>
<dbReference type="GO" id="GO:0032259">
    <property type="term" value="P:methylation"/>
    <property type="evidence" value="ECO:0007669"/>
    <property type="project" value="UniProtKB-KW"/>
</dbReference>
<sequence>MVIKNILPFSHTLLEEAIQPGDVVIDATAGNGNDTLFLAKRVGKTGKVFAFDIQNAAIKRTEQRLKDEKAFEQTTLFLCGHERMKQQIPEQYHGKIAAGIFNLGYLPKGDHSIVTKPESTIEAVNQLFQLLKIGGIIVLVIYPGHPEGKEEKDRLLPFFQSIDQNKADVLLYQFLNRKNDPPFIVAIEKKK</sequence>
<dbReference type="InterPro" id="IPR029063">
    <property type="entry name" value="SAM-dependent_MTases_sf"/>
</dbReference>
<dbReference type="InterPro" id="IPR010719">
    <property type="entry name" value="MnmM_MeTrfase"/>
</dbReference>
<keyword evidence="2" id="KW-1185">Reference proteome</keyword>